<dbReference type="PRINTS" id="PR00922">
    <property type="entry name" value="DADACBPTASE3"/>
</dbReference>
<name>A0A3N1PME2_9GAMM</name>
<dbReference type="Gene3D" id="3.40.710.10">
    <property type="entry name" value="DD-peptidase/beta-lactamase superfamily"/>
    <property type="match status" value="2"/>
</dbReference>
<dbReference type="InterPro" id="IPR000667">
    <property type="entry name" value="Peptidase_S13"/>
</dbReference>
<dbReference type="Pfam" id="PF02113">
    <property type="entry name" value="Peptidase_S13"/>
    <property type="match status" value="1"/>
</dbReference>
<keyword evidence="5" id="KW-1185">Reference proteome</keyword>
<dbReference type="STRING" id="584787.GCA_001247655_03049"/>
<dbReference type="RefSeq" id="WP_123420674.1">
    <property type="nucleotide sequence ID" value="NZ_JBLXEP010000005.1"/>
</dbReference>
<dbReference type="NCBIfam" id="TIGR00666">
    <property type="entry name" value="PBP4"/>
    <property type="match status" value="1"/>
</dbReference>
<evidence type="ECO:0000256" key="1">
    <source>
        <dbReference type="ARBA" id="ARBA00006096"/>
    </source>
</evidence>
<dbReference type="GO" id="GO:0000270">
    <property type="term" value="P:peptidoglycan metabolic process"/>
    <property type="evidence" value="ECO:0007669"/>
    <property type="project" value="TreeGrafter"/>
</dbReference>
<keyword evidence="2" id="KW-0378">Hydrolase</keyword>
<evidence type="ECO:0000313" key="5">
    <source>
        <dbReference type="Proteomes" id="UP000268033"/>
    </source>
</evidence>
<gene>
    <name evidence="4" type="ORF">EDC28_102122</name>
</gene>
<dbReference type="AlphaFoldDB" id="A0A3N1PME2"/>
<feature type="chain" id="PRO_5018097513" evidence="3">
    <location>
        <begin position="19"/>
        <end position="471"/>
    </location>
</feature>
<keyword evidence="4" id="KW-0645">Protease</keyword>
<evidence type="ECO:0000256" key="3">
    <source>
        <dbReference type="SAM" id="SignalP"/>
    </source>
</evidence>
<dbReference type="Gene3D" id="3.50.80.20">
    <property type="entry name" value="D-Ala-D-Ala carboxypeptidase C, peptidase S13"/>
    <property type="match status" value="1"/>
</dbReference>
<dbReference type="Proteomes" id="UP000268033">
    <property type="component" value="Unassembled WGS sequence"/>
</dbReference>
<evidence type="ECO:0000256" key="2">
    <source>
        <dbReference type="ARBA" id="ARBA00022801"/>
    </source>
</evidence>
<keyword evidence="4" id="KW-0121">Carboxypeptidase</keyword>
<dbReference type="GO" id="GO:0006508">
    <property type="term" value="P:proteolysis"/>
    <property type="evidence" value="ECO:0007669"/>
    <property type="project" value="InterPro"/>
</dbReference>
<reference evidence="4 5" key="1">
    <citation type="submission" date="2018-11" db="EMBL/GenBank/DDBJ databases">
        <title>Genomic Encyclopedia of Type Strains, Phase IV (KMG-IV): sequencing the most valuable type-strain genomes for metagenomic binning, comparative biology and taxonomic classification.</title>
        <authorList>
            <person name="Goeker M."/>
        </authorList>
    </citation>
    <scope>NUCLEOTIDE SEQUENCE [LARGE SCALE GENOMIC DNA]</scope>
    <source>
        <strain evidence="4 5">DSM 21945</strain>
    </source>
</reference>
<keyword evidence="3" id="KW-0732">Signal</keyword>
<comment type="similarity">
    <text evidence="1">Belongs to the peptidase S13 family.</text>
</comment>
<feature type="signal peptide" evidence="3">
    <location>
        <begin position="1"/>
        <end position="18"/>
    </location>
</feature>
<comment type="caution">
    <text evidence="4">The sequence shown here is derived from an EMBL/GenBank/DDBJ whole genome shotgun (WGS) entry which is preliminary data.</text>
</comment>
<dbReference type="InterPro" id="IPR012338">
    <property type="entry name" value="Beta-lactam/transpept-like"/>
</dbReference>
<sequence>MRYCLPFLLGLLSFQSLSADWQSLLNQRPAGSQVALIVKPLGQGHLSIEHNADLLLPPASTQKLFTALAAELTLGDDFRFDTRLEGRGQRVSGAWQGDLRLVFSGAPDLSRAQLVEMLQALKGQGIGKISGDLILDGSAFGGYERGPGWPWDNLGVCYSAPASSLTLAHNCVAASLSVQKPGEAARFYVPPFQPVQVSSEVEVVSPSQQQQSLCQLELQRGPQNHYQLSGCVTDEREVWPLNFAVNDTSAYIIDVLKDELKRNGIHLGGQIKRQDGANGHWLPLAVVHSKALPKLLEHMLRASDNLYADNFAKTLGRAPGQPGSFALGVRAVKKALAEHLGLSLQPATLVDGSGLSRDNLVSARELAGALQYLASHPQLAVYQGLPVAGVSGTLKFRHSLTRPPLKGNIKAKSGTLNGASNLAGFFTGASGERYLFVLMSASLSLGDDSEAAKDTMTRYERALLEGLYQAG</sequence>
<dbReference type="PANTHER" id="PTHR30023">
    <property type="entry name" value="D-ALANYL-D-ALANINE CARBOXYPEPTIDASE"/>
    <property type="match status" value="1"/>
</dbReference>
<dbReference type="EMBL" id="RJUL01000002">
    <property type="protein sequence ID" value="ROQ29753.1"/>
    <property type="molecule type" value="Genomic_DNA"/>
</dbReference>
<accession>A0A3N1PME2</accession>
<evidence type="ECO:0000313" key="4">
    <source>
        <dbReference type="EMBL" id="ROQ29753.1"/>
    </source>
</evidence>
<protein>
    <submittedName>
        <fullName evidence="4">D-alanyl-D-alanine carboxypeptidase/D-alanyl-D-alanine-endopeptidase (Penicillin-binding protein 4)</fullName>
    </submittedName>
</protein>
<dbReference type="SUPFAM" id="SSF56601">
    <property type="entry name" value="beta-lactamase/transpeptidase-like"/>
    <property type="match status" value="1"/>
</dbReference>
<dbReference type="PANTHER" id="PTHR30023:SF0">
    <property type="entry name" value="PENICILLIN-SENSITIVE CARBOXYPEPTIDASE A"/>
    <property type="match status" value="1"/>
</dbReference>
<dbReference type="GO" id="GO:0004185">
    <property type="term" value="F:serine-type carboxypeptidase activity"/>
    <property type="evidence" value="ECO:0007669"/>
    <property type="project" value="InterPro"/>
</dbReference>
<proteinExistence type="inferred from homology"/>
<organism evidence="4 5">
    <name type="scientific">Gallaecimonas pentaromativorans</name>
    <dbReference type="NCBI Taxonomy" id="584787"/>
    <lineage>
        <taxon>Bacteria</taxon>
        <taxon>Pseudomonadati</taxon>
        <taxon>Pseudomonadota</taxon>
        <taxon>Gammaproteobacteria</taxon>
        <taxon>Enterobacterales</taxon>
        <taxon>Gallaecimonadaceae</taxon>
        <taxon>Gallaecimonas</taxon>
    </lineage>
</organism>